<evidence type="ECO:0000256" key="2">
    <source>
        <dbReference type="ARBA" id="ARBA00022448"/>
    </source>
</evidence>
<comment type="subcellular location">
    <subcellularLocation>
        <location evidence="1 8">Cell outer membrane</location>
        <topology evidence="1 8">Multi-pass membrane protein</topology>
    </subcellularLocation>
</comment>
<dbReference type="InterPro" id="IPR000531">
    <property type="entry name" value="Beta-barrel_TonB"/>
</dbReference>
<evidence type="ECO:0000256" key="10">
    <source>
        <dbReference type="SAM" id="SignalP"/>
    </source>
</evidence>
<dbReference type="Proteomes" id="UP000321150">
    <property type="component" value="Unassembled WGS sequence"/>
</dbReference>
<dbReference type="CDD" id="cd01347">
    <property type="entry name" value="ligand_gated_channel"/>
    <property type="match status" value="1"/>
</dbReference>
<organism evidence="13 14">
    <name type="scientific">Chryseobacterium lathyri</name>
    <dbReference type="NCBI Taxonomy" id="395933"/>
    <lineage>
        <taxon>Bacteria</taxon>
        <taxon>Pseudomonadati</taxon>
        <taxon>Bacteroidota</taxon>
        <taxon>Flavobacteriia</taxon>
        <taxon>Flavobacteriales</taxon>
        <taxon>Weeksellaceae</taxon>
        <taxon>Chryseobacterium group</taxon>
        <taxon>Chryseobacterium</taxon>
    </lineage>
</organism>
<dbReference type="GO" id="GO:0009279">
    <property type="term" value="C:cell outer membrane"/>
    <property type="evidence" value="ECO:0007669"/>
    <property type="project" value="UniProtKB-SubCell"/>
</dbReference>
<evidence type="ECO:0000259" key="12">
    <source>
        <dbReference type="Pfam" id="PF07715"/>
    </source>
</evidence>
<dbReference type="Pfam" id="PF00593">
    <property type="entry name" value="TonB_dep_Rec_b-barrel"/>
    <property type="match status" value="1"/>
</dbReference>
<evidence type="ECO:0000256" key="9">
    <source>
        <dbReference type="RuleBase" id="RU003357"/>
    </source>
</evidence>
<proteinExistence type="inferred from homology"/>
<dbReference type="GO" id="GO:0030246">
    <property type="term" value="F:carbohydrate binding"/>
    <property type="evidence" value="ECO:0007669"/>
    <property type="project" value="InterPro"/>
</dbReference>
<dbReference type="Pfam" id="PF13715">
    <property type="entry name" value="CarbopepD_reg_2"/>
    <property type="match status" value="1"/>
</dbReference>
<dbReference type="InterPro" id="IPR012910">
    <property type="entry name" value="Plug_dom"/>
</dbReference>
<dbReference type="PROSITE" id="PS52016">
    <property type="entry name" value="TONB_DEPENDENT_REC_3"/>
    <property type="match status" value="1"/>
</dbReference>
<dbReference type="SUPFAM" id="SSF56935">
    <property type="entry name" value="Porins"/>
    <property type="match status" value="1"/>
</dbReference>
<dbReference type="InterPro" id="IPR013784">
    <property type="entry name" value="Carb-bd-like_fold"/>
</dbReference>
<evidence type="ECO:0000259" key="11">
    <source>
        <dbReference type="Pfam" id="PF00593"/>
    </source>
</evidence>
<evidence type="ECO:0000256" key="7">
    <source>
        <dbReference type="ARBA" id="ARBA00023237"/>
    </source>
</evidence>
<evidence type="ECO:0000313" key="13">
    <source>
        <dbReference type="EMBL" id="GEN73932.1"/>
    </source>
</evidence>
<sequence length="945" mass="106320">MFRPNIQLKVKKIFTSVLFCASIFFYAQTGTVSGNINDDSKLSLPGAKISLAPGNIYTTSDDHGNFVFLNVPAGNYTMTVDYLGYGTSEYNVTVESDKNTKQNIIFARKETAIAEVVVSGSTLKNQARALNKQKNNANITNVISSDQIGRFPDANIGDALKRVPGITIQNDQGEARNLIIRGLAPNLNSVTLNGDRIPSAEGDNRNVQMDLIPSDMISTIEVNKTLTPDMDADAIGGSVNLITRASPNGQRITATLAGGYNPIREKGNYTAGFVYGNRFINKKLGAVFSFSYNNNNFGSDNIEPTWSLADDAAQTAYISKMGVRYYNEHRIRHSFDLNMDYEFNSKNKIYASAMYNFRTDKENRFALGYKVKPVYSDDETEITGWKGSITRQNKGGDADNDNTRLERQKVQNYALRGEHLLGSKIDLDWSMNYATASEKKPHERHIEFENGKMNFSSDLSDPERPIITPLSADNLGVYKLSDLSDSNSFTQEKEFGAKVNVRFPFSVMENQKGRLRAGLRLRLKEKERNNDYYAFEPLNDMGSLLSVPTVHFDGQNFQPGNYVPGTFVDPSYMGNLDLFNPNLFKGELKPEEFLSSNYTAKENIYAGYIRWDQDFSDTFSMIAGARIETTKIDYTGNYVLDEESLAGKINRTNTYTNLLPNLSFKYVPVQDLILRAAFTTALARPNYYSLVPYLNVISGDETISAGNPDLKATYAYNFDFMAEKYFKSVGILSGGVFYKNLKDFIYTYSRRNYTSGDFSNDFAGQSNPIPAGENNWSFTQQRNGDNVDIYGFEVALQRQLDFIPGAFWKGLGVYVNYTYTKSKAKGITNEDGVERTDVGLPGAAPHMFNGSLSWENKRFSARVSMNYASDYIDELGGKSFEDRYYDRQIFLDANASYKITSQLRVFAEANNLTNQPLRYYQGIQSRTAQVEYYKPRFTLGLKFDF</sequence>
<dbReference type="SUPFAM" id="SSF49452">
    <property type="entry name" value="Starch-binding domain-like"/>
    <property type="match status" value="1"/>
</dbReference>
<dbReference type="AlphaFoldDB" id="A0A511YFG2"/>
<dbReference type="Gene3D" id="2.60.40.1120">
    <property type="entry name" value="Carboxypeptidase-like, regulatory domain"/>
    <property type="match status" value="1"/>
</dbReference>
<feature type="domain" description="TonB-dependent receptor plug" evidence="12">
    <location>
        <begin position="134"/>
        <end position="237"/>
    </location>
</feature>
<dbReference type="InterPro" id="IPR010104">
    <property type="entry name" value="TonB_rcpt_bac"/>
</dbReference>
<dbReference type="InterPro" id="IPR037066">
    <property type="entry name" value="Plug_dom_sf"/>
</dbReference>
<evidence type="ECO:0000256" key="1">
    <source>
        <dbReference type="ARBA" id="ARBA00004571"/>
    </source>
</evidence>
<evidence type="ECO:0000313" key="14">
    <source>
        <dbReference type="Proteomes" id="UP000321150"/>
    </source>
</evidence>
<feature type="signal peptide" evidence="10">
    <location>
        <begin position="1"/>
        <end position="27"/>
    </location>
</feature>
<dbReference type="Gene3D" id="2.40.170.20">
    <property type="entry name" value="TonB-dependent receptor, beta-barrel domain"/>
    <property type="match status" value="1"/>
</dbReference>
<keyword evidence="2 8" id="KW-0813">Transport</keyword>
<dbReference type="PANTHER" id="PTHR40980">
    <property type="entry name" value="PLUG DOMAIN-CONTAINING PROTEIN"/>
    <property type="match status" value="1"/>
</dbReference>
<dbReference type="InterPro" id="IPR039426">
    <property type="entry name" value="TonB-dep_rcpt-like"/>
</dbReference>
<evidence type="ECO:0000256" key="8">
    <source>
        <dbReference type="PROSITE-ProRule" id="PRU01360"/>
    </source>
</evidence>
<dbReference type="PANTHER" id="PTHR40980:SF4">
    <property type="entry name" value="TONB-DEPENDENT RECEPTOR-LIKE BETA-BARREL DOMAIN-CONTAINING PROTEIN"/>
    <property type="match status" value="1"/>
</dbReference>
<keyword evidence="3 8" id="KW-1134">Transmembrane beta strand</keyword>
<dbReference type="NCBIfam" id="TIGR01782">
    <property type="entry name" value="TonB-Xanth-Caul"/>
    <property type="match status" value="1"/>
</dbReference>
<protein>
    <submittedName>
        <fullName evidence="13">TonB-dependent receptor</fullName>
    </submittedName>
</protein>
<name>A0A511YFG2_9FLAO</name>
<keyword evidence="7 8" id="KW-0998">Cell outer membrane</keyword>
<dbReference type="InterPro" id="IPR036942">
    <property type="entry name" value="Beta-barrel_TonB_sf"/>
</dbReference>
<gene>
    <name evidence="13" type="ORF">CLA01_40040</name>
</gene>
<keyword evidence="10" id="KW-0732">Signal</keyword>
<evidence type="ECO:0000256" key="3">
    <source>
        <dbReference type="ARBA" id="ARBA00022452"/>
    </source>
</evidence>
<keyword evidence="6 8" id="KW-0472">Membrane</keyword>
<accession>A0A511YFG2</accession>
<evidence type="ECO:0000256" key="6">
    <source>
        <dbReference type="ARBA" id="ARBA00023136"/>
    </source>
</evidence>
<comment type="similarity">
    <text evidence="8 9">Belongs to the TonB-dependent receptor family.</text>
</comment>
<evidence type="ECO:0000256" key="4">
    <source>
        <dbReference type="ARBA" id="ARBA00022692"/>
    </source>
</evidence>
<dbReference type="Gene3D" id="2.170.130.10">
    <property type="entry name" value="TonB-dependent receptor, plug domain"/>
    <property type="match status" value="1"/>
</dbReference>
<reference evidence="13 14" key="1">
    <citation type="submission" date="2019-07" db="EMBL/GenBank/DDBJ databases">
        <title>Whole genome shotgun sequence of Chryseobacterium lathyri NBRC 105250.</title>
        <authorList>
            <person name="Hosoyama A."/>
            <person name="Uohara A."/>
            <person name="Ohji S."/>
            <person name="Ichikawa N."/>
        </authorList>
    </citation>
    <scope>NUCLEOTIDE SEQUENCE [LARGE SCALE GENOMIC DNA]</scope>
    <source>
        <strain evidence="13 14">NBRC 105250</strain>
    </source>
</reference>
<comment type="caution">
    <text evidence="13">The sequence shown here is derived from an EMBL/GenBank/DDBJ whole genome shotgun (WGS) entry which is preliminary data.</text>
</comment>
<dbReference type="EMBL" id="BJYI01000022">
    <property type="protein sequence ID" value="GEN73932.1"/>
    <property type="molecule type" value="Genomic_DNA"/>
</dbReference>
<keyword evidence="5 9" id="KW-0798">TonB box</keyword>
<dbReference type="Pfam" id="PF07715">
    <property type="entry name" value="Plug"/>
    <property type="match status" value="1"/>
</dbReference>
<feature type="domain" description="TonB-dependent receptor-like beta-barrel" evidence="11">
    <location>
        <begin position="515"/>
        <end position="912"/>
    </location>
</feature>
<feature type="chain" id="PRO_5022228636" evidence="10">
    <location>
        <begin position="28"/>
        <end position="945"/>
    </location>
</feature>
<evidence type="ECO:0000256" key="5">
    <source>
        <dbReference type="ARBA" id="ARBA00023077"/>
    </source>
</evidence>
<keyword evidence="4 8" id="KW-0812">Transmembrane</keyword>
<keyword evidence="13" id="KW-0675">Receptor</keyword>